<organism evidence="6">
    <name type="scientific">Darwinula stevensoni</name>
    <dbReference type="NCBI Taxonomy" id="69355"/>
    <lineage>
        <taxon>Eukaryota</taxon>
        <taxon>Metazoa</taxon>
        <taxon>Ecdysozoa</taxon>
        <taxon>Arthropoda</taxon>
        <taxon>Crustacea</taxon>
        <taxon>Oligostraca</taxon>
        <taxon>Ostracoda</taxon>
        <taxon>Podocopa</taxon>
        <taxon>Podocopida</taxon>
        <taxon>Darwinulocopina</taxon>
        <taxon>Darwinuloidea</taxon>
        <taxon>Darwinulidae</taxon>
        <taxon>Darwinula</taxon>
    </lineage>
</organism>
<dbReference type="SMART" id="SM00462">
    <property type="entry name" value="PTB"/>
    <property type="match status" value="1"/>
</dbReference>
<dbReference type="SUPFAM" id="SSF55550">
    <property type="entry name" value="SH2 domain"/>
    <property type="match status" value="1"/>
</dbReference>
<dbReference type="InterPro" id="IPR011993">
    <property type="entry name" value="PH-like_dom_sf"/>
</dbReference>
<dbReference type="SMART" id="SM00252">
    <property type="entry name" value="SH2"/>
    <property type="match status" value="1"/>
</dbReference>
<dbReference type="GO" id="GO:0005886">
    <property type="term" value="C:plasma membrane"/>
    <property type="evidence" value="ECO:0007669"/>
    <property type="project" value="TreeGrafter"/>
</dbReference>
<feature type="region of interest" description="Disordered" evidence="3">
    <location>
        <begin position="160"/>
        <end position="264"/>
    </location>
</feature>
<accession>A0A7R9FR50</accession>
<gene>
    <name evidence="6" type="ORF">DSTB1V02_LOCUS11401</name>
</gene>
<dbReference type="PANTHER" id="PTHR10337:SF11">
    <property type="entry name" value="DSHC PROTEIN"/>
    <property type="match status" value="1"/>
</dbReference>
<feature type="compositionally biased region" description="Low complexity" evidence="3">
    <location>
        <begin position="251"/>
        <end position="260"/>
    </location>
</feature>
<evidence type="ECO:0000256" key="1">
    <source>
        <dbReference type="ARBA" id="ARBA00022999"/>
    </source>
</evidence>
<dbReference type="InterPro" id="IPR006020">
    <property type="entry name" value="PTB/PI_dom"/>
</dbReference>
<evidence type="ECO:0000259" key="5">
    <source>
        <dbReference type="PROSITE" id="PS50001"/>
    </source>
</evidence>
<dbReference type="PANTHER" id="PTHR10337">
    <property type="entry name" value="SHC TRANSFORMING PROTEIN"/>
    <property type="match status" value="1"/>
</dbReference>
<reference evidence="6" key="1">
    <citation type="submission" date="2020-11" db="EMBL/GenBank/DDBJ databases">
        <authorList>
            <person name="Tran Van P."/>
        </authorList>
    </citation>
    <scope>NUCLEOTIDE SEQUENCE</scope>
</reference>
<evidence type="ECO:0000313" key="7">
    <source>
        <dbReference type="Proteomes" id="UP000677054"/>
    </source>
</evidence>
<dbReference type="OrthoDB" id="5914531at2759"/>
<evidence type="ECO:0000259" key="4">
    <source>
        <dbReference type="PROSITE" id="PS01179"/>
    </source>
</evidence>
<keyword evidence="1 2" id="KW-0727">SH2 domain</keyword>
<dbReference type="PROSITE" id="PS01179">
    <property type="entry name" value="PID"/>
    <property type="match status" value="1"/>
</dbReference>
<dbReference type="GO" id="GO:0030971">
    <property type="term" value="F:receptor tyrosine kinase binding"/>
    <property type="evidence" value="ECO:0007669"/>
    <property type="project" value="TreeGrafter"/>
</dbReference>
<dbReference type="EMBL" id="LR903209">
    <property type="protein sequence ID" value="CAD7251639.1"/>
    <property type="molecule type" value="Genomic_DNA"/>
</dbReference>
<dbReference type="GO" id="GO:0035556">
    <property type="term" value="P:intracellular signal transduction"/>
    <property type="evidence" value="ECO:0007669"/>
    <property type="project" value="InterPro"/>
</dbReference>
<dbReference type="FunFam" id="2.30.29.30:FF:000377">
    <property type="entry name" value="Shc transforming protein"/>
    <property type="match status" value="1"/>
</dbReference>
<feature type="domain" description="SH2" evidence="5">
    <location>
        <begin position="336"/>
        <end position="401"/>
    </location>
</feature>
<dbReference type="EMBL" id="CAJPEV010003692">
    <property type="protein sequence ID" value="CAG0900338.1"/>
    <property type="molecule type" value="Genomic_DNA"/>
</dbReference>
<evidence type="ECO:0000313" key="6">
    <source>
        <dbReference type="EMBL" id="CAD7251639.1"/>
    </source>
</evidence>
<dbReference type="Pfam" id="PF00017">
    <property type="entry name" value="SH2"/>
    <property type="match status" value="1"/>
</dbReference>
<dbReference type="AlphaFoldDB" id="A0A7R9FR50"/>
<sequence>MFQYIGCLGVNASMKTLDYDTRSQVAVECINRVCEAAGLKTVDKKRKVDKRIGSVLDEKPCMDHAGSNVTLRVTSACLRLCSLDTGQLISSHDMPNISFASGGDADTLDFVAFVAKDGAQGRACYVLECGGGLAQDVITTIGQAFELRFKEYLKKAPRTNGATSLRHCSESTSTTSLGARGPALGRGDPETDQEYYNDLPGKIPPDLGPTTSSLPPPLTMAPTLKKHPSDSPSSSAHRDASSDLIDLNSHPATPTTPATRTDVHEYVNDSVVFQKGSSRGAMGGVPPAPPPMPLTSTQTSIQKDPFDMQPFTAAIPSTSLVDGGGSLKAQLEKEPWFHGAISRKEAEALLKHDGEFLVRESQGSGGQYVLTGMQGGQRKHLLLVDPEGVVRIHGLFMFSLT</sequence>
<dbReference type="InterPro" id="IPR051235">
    <property type="entry name" value="CEP152/SHC-Transforming"/>
</dbReference>
<dbReference type="Gene3D" id="3.30.505.10">
    <property type="entry name" value="SH2 domain"/>
    <property type="match status" value="1"/>
</dbReference>
<dbReference type="Pfam" id="PF00640">
    <property type="entry name" value="PID"/>
    <property type="match status" value="1"/>
</dbReference>
<dbReference type="GO" id="GO:0007169">
    <property type="term" value="P:cell surface receptor protein tyrosine kinase signaling pathway"/>
    <property type="evidence" value="ECO:0007669"/>
    <property type="project" value="TreeGrafter"/>
</dbReference>
<dbReference type="CDD" id="cd01209">
    <property type="entry name" value="PTB_Shc"/>
    <property type="match status" value="1"/>
</dbReference>
<dbReference type="PROSITE" id="PS50001">
    <property type="entry name" value="SH2"/>
    <property type="match status" value="1"/>
</dbReference>
<protein>
    <recommendedName>
        <fullName evidence="8">SHC-transforming protein 1</fullName>
    </recommendedName>
</protein>
<feature type="domain" description="PID" evidence="4">
    <location>
        <begin position="3"/>
        <end position="157"/>
    </location>
</feature>
<dbReference type="PRINTS" id="PR00629">
    <property type="entry name" value="SHCPIDOMAIN"/>
</dbReference>
<evidence type="ECO:0000256" key="3">
    <source>
        <dbReference type="SAM" id="MobiDB-lite"/>
    </source>
</evidence>
<dbReference type="SUPFAM" id="SSF50729">
    <property type="entry name" value="PH domain-like"/>
    <property type="match status" value="1"/>
</dbReference>
<dbReference type="Gene3D" id="2.30.29.30">
    <property type="entry name" value="Pleckstrin-homology domain (PH domain)/Phosphotyrosine-binding domain (PTB)"/>
    <property type="match status" value="1"/>
</dbReference>
<proteinExistence type="predicted"/>
<dbReference type="Proteomes" id="UP000677054">
    <property type="component" value="Unassembled WGS sequence"/>
</dbReference>
<dbReference type="InterPro" id="IPR036860">
    <property type="entry name" value="SH2_dom_sf"/>
</dbReference>
<dbReference type="InterPro" id="IPR006019">
    <property type="entry name" value="PID_Shc-like"/>
</dbReference>
<evidence type="ECO:0000256" key="2">
    <source>
        <dbReference type="PROSITE-ProRule" id="PRU00191"/>
    </source>
</evidence>
<evidence type="ECO:0008006" key="8">
    <source>
        <dbReference type="Google" id="ProtNLM"/>
    </source>
</evidence>
<dbReference type="InterPro" id="IPR000980">
    <property type="entry name" value="SH2"/>
</dbReference>
<name>A0A7R9FR50_9CRUS</name>
<keyword evidence="7" id="KW-1185">Reference proteome</keyword>